<dbReference type="OrthoDB" id="325345at2759"/>
<feature type="coiled-coil region" evidence="1">
    <location>
        <begin position="193"/>
        <end position="220"/>
    </location>
</feature>
<proteinExistence type="predicted"/>
<reference evidence="2 3" key="1">
    <citation type="submission" date="2016-11" db="EMBL/GenBank/DDBJ databases">
        <title>The macronuclear genome of Stentor coeruleus: a giant cell with tiny introns.</title>
        <authorList>
            <person name="Slabodnick M."/>
            <person name="Ruby J.G."/>
            <person name="Reiff S.B."/>
            <person name="Swart E.C."/>
            <person name="Gosai S."/>
            <person name="Prabakaran S."/>
            <person name="Witkowska E."/>
            <person name="Larue G.E."/>
            <person name="Fisher S."/>
            <person name="Freeman R.M."/>
            <person name="Gunawardena J."/>
            <person name="Chu W."/>
            <person name="Stover N.A."/>
            <person name="Gregory B.D."/>
            <person name="Nowacki M."/>
            <person name="Derisi J."/>
            <person name="Roy S.W."/>
            <person name="Marshall W.F."/>
            <person name="Sood P."/>
        </authorList>
    </citation>
    <scope>NUCLEOTIDE SEQUENCE [LARGE SCALE GENOMIC DNA]</scope>
    <source>
        <strain evidence="2">WM001</strain>
    </source>
</reference>
<evidence type="ECO:0000313" key="2">
    <source>
        <dbReference type="EMBL" id="OMJ90792.1"/>
    </source>
</evidence>
<feature type="coiled-coil region" evidence="1">
    <location>
        <begin position="103"/>
        <end position="151"/>
    </location>
</feature>
<dbReference type="Proteomes" id="UP000187209">
    <property type="component" value="Unassembled WGS sequence"/>
</dbReference>
<keyword evidence="3" id="KW-1185">Reference proteome</keyword>
<keyword evidence="1" id="KW-0175">Coiled coil</keyword>
<name>A0A1R2CP75_9CILI</name>
<dbReference type="AlphaFoldDB" id="A0A1R2CP75"/>
<protein>
    <submittedName>
        <fullName evidence="2">Uncharacterized protein</fullName>
    </submittedName>
</protein>
<evidence type="ECO:0000256" key="1">
    <source>
        <dbReference type="SAM" id="Coils"/>
    </source>
</evidence>
<organism evidence="2 3">
    <name type="scientific">Stentor coeruleus</name>
    <dbReference type="NCBI Taxonomy" id="5963"/>
    <lineage>
        <taxon>Eukaryota</taxon>
        <taxon>Sar</taxon>
        <taxon>Alveolata</taxon>
        <taxon>Ciliophora</taxon>
        <taxon>Postciliodesmatophora</taxon>
        <taxon>Heterotrichea</taxon>
        <taxon>Heterotrichida</taxon>
        <taxon>Stentoridae</taxon>
        <taxon>Stentor</taxon>
    </lineage>
</organism>
<sequence length="442" mass="53096">MKFILDVSDPKIHKSIEELGIDPNQLLVKNINDFEGPDKLKELRYNHYLEKLEKIATLVKSNINTAYNTPSRKVFITSRPESNSLETVDKVRALHRRYLSIHIEEEAKKRDRMSKTIEKLSRKENLDKKIREEIETKRRNDEQKREALEDRIKSLLKPKKLKGNRIHTQSPKVSDRENYVSKMSFKLNKSIDSDDIQDKLKSLDKRLDRSEQLHQQALKEKTLKISWHTQKVDNIVHNHHDNKSKNTMDRVEQFVKKIHNVETRKEKTKSDFQEKVKKIQEKIFDRNYKIKQNQEQESRKEEQRKKIIENKMTTTLQNAKMKTKEMKFERELKWEKTKLKEEDTLENAARLKKAELKRKFKILEKHQELDKKIEYMKEVKEKINEKRRDEMHKAVLEKLRLKNLKILVEKTEDMKKMRGILEKFYNGFGEIAKSDEVIKENS</sequence>
<comment type="caution">
    <text evidence="2">The sequence shown here is derived from an EMBL/GenBank/DDBJ whole genome shotgun (WGS) entry which is preliminary data.</text>
</comment>
<dbReference type="EMBL" id="MPUH01000095">
    <property type="protein sequence ID" value="OMJ90792.1"/>
    <property type="molecule type" value="Genomic_DNA"/>
</dbReference>
<gene>
    <name evidence="2" type="ORF">SteCoe_6772</name>
</gene>
<accession>A0A1R2CP75</accession>
<evidence type="ECO:0000313" key="3">
    <source>
        <dbReference type="Proteomes" id="UP000187209"/>
    </source>
</evidence>